<dbReference type="Proteomes" id="UP000242525">
    <property type="component" value="Unassembled WGS sequence"/>
</dbReference>
<comment type="caution">
    <text evidence="4">The sequence shown here is derived from an EMBL/GenBank/DDBJ whole genome shotgun (WGS) entry which is preliminary data.</text>
</comment>
<dbReference type="SUPFAM" id="SSF51735">
    <property type="entry name" value="NAD(P)-binding Rossmann-fold domains"/>
    <property type="match status" value="1"/>
</dbReference>
<comment type="similarity">
    <text evidence="2">Belongs to the NAD(P)-dependent epimerase/dehydratase family. Dihydroflavonol-4-reductase subfamily.</text>
</comment>
<organism evidence="4 5">
    <name type="scientific">Geotrichum candidum</name>
    <name type="common">Oospora lactis</name>
    <name type="synonym">Dipodascus geotrichum</name>
    <dbReference type="NCBI Taxonomy" id="1173061"/>
    <lineage>
        <taxon>Eukaryota</taxon>
        <taxon>Fungi</taxon>
        <taxon>Dikarya</taxon>
        <taxon>Ascomycota</taxon>
        <taxon>Saccharomycotina</taxon>
        <taxon>Dipodascomycetes</taxon>
        <taxon>Dipodascales</taxon>
        <taxon>Dipodascaceae</taxon>
        <taxon>Geotrichum</taxon>
    </lineage>
</organism>
<dbReference type="PANTHER" id="PTHR10366">
    <property type="entry name" value="NAD DEPENDENT EPIMERASE/DEHYDRATASE"/>
    <property type="match status" value="1"/>
</dbReference>
<dbReference type="Gene3D" id="3.40.50.720">
    <property type="entry name" value="NAD(P)-binding Rossmann-like Domain"/>
    <property type="match status" value="1"/>
</dbReference>
<keyword evidence="1" id="KW-0560">Oxidoreductase</keyword>
<dbReference type="GO" id="GO:0016616">
    <property type="term" value="F:oxidoreductase activity, acting on the CH-OH group of donors, NAD or NADP as acceptor"/>
    <property type="evidence" value="ECO:0007669"/>
    <property type="project" value="TreeGrafter"/>
</dbReference>
<protein>
    <submittedName>
        <fullName evidence="4">Similar to Saccharomyces cerevisiae YDR541C Putative dihydrokaempferol 4-reductase</fullName>
    </submittedName>
</protein>
<dbReference type="InterPro" id="IPR050425">
    <property type="entry name" value="NAD(P)_dehydrat-like"/>
</dbReference>
<dbReference type="CDD" id="cd05227">
    <property type="entry name" value="AR_SDR_e"/>
    <property type="match status" value="1"/>
</dbReference>
<keyword evidence="5" id="KW-1185">Reference proteome</keyword>
<accession>A0A0J9XAH1</accession>
<reference evidence="4" key="1">
    <citation type="submission" date="2014-03" db="EMBL/GenBank/DDBJ databases">
        <authorList>
            <person name="Casaregola S."/>
        </authorList>
    </citation>
    <scope>NUCLEOTIDE SEQUENCE [LARGE SCALE GENOMIC DNA]</scope>
    <source>
        <strain evidence="4">CLIB 918</strain>
    </source>
</reference>
<dbReference type="FunFam" id="3.40.50.720:FF:000191">
    <property type="entry name" value="Methylglyoxal reductase (NADPH-dependent)"/>
    <property type="match status" value="1"/>
</dbReference>
<dbReference type="InterPro" id="IPR036291">
    <property type="entry name" value="NAD(P)-bd_dom_sf"/>
</dbReference>
<dbReference type="OrthoDB" id="2735536at2759"/>
<dbReference type="STRING" id="1173061.A0A0J9XAH1"/>
<evidence type="ECO:0000313" key="4">
    <source>
        <dbReference type="EMBL" id="CDO54151.1"/>
    </source>
</evidence>
<feature type="domain" description="NAD-dependent epimerase/dehydratase" evidence="3">
    <location>
        <begin position="6"/>
        <end position="209"/>
    </location>
</feature>
<gene>
    <name evidence="4" type="ORF">BN980_GECA07s00010g</name>
</gene>
<dbReference type="PANTHER" id="PTHR10366:SF564">
    <property type="entry name" value="STEROL-4-ALPHA-CARBOXYLATE 3-DEHYDROGENASE, DECARBOXYLATING"/>
    <property type="match status" value="1"/>
</dbReference>
<name>A0A0J9XAH1_GEOCN</name>
<dbReference type="AlphaFoldDB" id="A0A0J9XAH1"/>
<dbReference type="EMBL" id="CCBN010000007">
    <property type="protein sequence ID" value="CDO54151.1"/>
    <property type="molecule type" value="Genomic_DNA"/>
</dbReference>
<evidence type="ECO:0000259" key="3">
    <source>
        <dbReference type="Pfam" id="PF01370"/>
    </source>
</evidence>
<dbReference type="InterPro" id="IPR001509">
    <property type="entry name" value="Epimerase_deHydtase"/>
</dbReference>
<proteinExistence type="inferred from homology"/>
<dbReference type="Pfam" id="PF01370">
    <property type="entry name" value="Epimerase"/>
    <property type="match status" value="1"/>
</dbReference>
<evidence type="ECO:0000313" key="5">
    <source>
        <dbReference type="Proteomes" id="UP000242525"/>
    </source>
</evidence>
<evidence type="ECO:0000256" key="2">
    <source>
        <dbReference type="ARBA" id="ARBA00023445"/>
    </source>
</evidence>
<sequence>MVAEKVLLTGASGFIAAHILKLLIDDGYTVVGTVRSESKGEFLKKLYPKNFEYTIVKELSEPNAFDAVFQANPDFTYVLHTASPFTFKASSAEKDFLRPAIDGTLSILKAAKTYGVNIKKVVVTSSFAAILQVGPIEDPNFVYTEDTWSNVTYEQASDDNNLPLAYNGSKAFAEKAAWDFMEKEKPKFSLSTILIPYVWGNPINDIGIKNINTSNEVIANIMKLPKNTTELPQYFPYWVDVHDASRAHLIAMMSDELNNKRVLCYCGLADAQTILDTLHKVRPEASANFPIGKPGSFDEKSWTPVDNSRTMKVLKFKPTSLDSTLADIVDWMEAHKEDK</sequence>
<evidence type="ECO:0000256" key="1">
    <source>
        <dbReference type="ARBA" id="ARBA00023002"/>
    </source>
</evidence>